<evidence type="ECO:0000256" key="1">
    <source>
        <dbReference type="SAM" id="MobiDB-lite"/>
    </source>
</evidence>
<comment type="caution">
    <text evidence="3">The sequence shown here is derived from an EMBL/GenBank/DDBJ whole genome shotgun (WGS) entry which is preliminary data.</text>
</comment>
<dbReference type="RefSeq" id="WP_229707787.1">
    <property type="nucleotide sequence ID" value="NZ_BMDZ01000004.1"/>
</dbReference>
<dbReference type="Proteomes" id="UP000603352">
    <property type="component" value="Unassembled WGS sequence"/>
</dbReference>
<evidence type="ECO:0008006" key="5">
    <source>
        <dbReference type="Google" id="ProtNLM"/>
    </source>
</evidence>
<feature type="region of interest" description="Disordered" evidence="1">
    <location>
        <begin position="1"/>
        <end position="24"/>
    </location>
</feature>
<dbReference type="EMBL" id="BMDZ01000004">
    <property type="protein sequence ID" value="GGB28213.1"/>
    <property type="molecule type" value="Genomic_DNA"/>
</dbReference>
<evidence type="ECO:0000256" key="2">
    <source>
        <dbReference type="SAM" id="Phobius"/>
    </source>
</evidence>
<accession>A0ABQ1IAB9</accession>
<organism evidence="3 4">
    <name type="scientific">Tistrella bauzanensis</name>
    <dbReference type="NCBI Taxonomy" id="657419"/>
    <lineage>
        <taxon>Bacteria</taxon>
        <taxon>Pseudomonadati</taxon>
        <taxon>Pseudomonadota</taxon>
        <taxon>Alphaproteobacteria</taxon>
        <taxon>Geminicoccales</taxon>
        <taxon>Geminicoccaceae</taxon>
        <taxon>Tistrella</taxon>
    </lineage>
</organism>
<reference evidence="4" key="1">
    <citation type="journal article" date="2019" name="Int. J. Syst. Evol. Microbiol.">
        <title>The Global Catalogue of Microorganisms (GCM) 10K type strain sequencing project: providing services to taxonomists for standard genome sequencing and annotation.</title>
        <authorList>
            <consortium name="The Broad Institute Genomics Platform"/>
            <consortium name="The Broad Institute Genome Sequencing Center for Infectious Disease"/>
            <person name="Wu L."/>
            <person name="Ma J."/>
        </authorList>
    </citation>
    <scope>NUCLEOTIDE SEQUENCE [LARGE SCALE GENOMIC DNA]</scope>
    <source>
        <strain evidence="4">CGMCC 1.10188</strain>
    </source>
</reference>
<keyword evidence="2" id="KW-0472">Membrane</keyword>
<gene>
    <name evidence="3" type="ORF">GCM10011505_06850</name>
</gene>
<keyword evidence="2" id="KW-0812">Transmembrane</keyword>
<keyword evidence="4" id="KW-1185">Reference proteome</keyword>
<feature type="transmembrane region" description="Helical" evidence="2">
    <location>
        <begin position="29"/>
        <end position="48"/>
    </location>
</feature>
<keyword evidence="2" id="KW-1133">Transmembrane helix</keyword>
<evidence type="ECO:0000313" key="4">
    <source>
        <dbReference type="Proteomes" id="UP000603352"/>
    </source>
</evidence>
<name>A0ABQ1IAB9_9PROT</name>
<proteinExistence type="predicted"/>
<protein>
    <recommendedName>
        <fullName evidence="5">TIGR02588 family protein</fullName>
    </recommendedName>
</protein>
<sequence>MTDGSRNNSRPRGDAADDDAPTPPGPWEWAIGAIGAALLVATVVWLLVQAITTPAGVPAIRVQPTVVAAAGEGWVVTFEAWNDGPRTASAVEIEGVITNGGAVVSRGRSRLDYLPPGSVRKGAILFDRDPHGLRVEMRALGYADP</sequence>
<evidence type="ECO:0000313" key="3">
    <source>
        <dbReference type="EMBL" id="GGB28213.1"/>
    </source>
</evidence>